<dbReference type="EnsemblPlants" id="OGLUM02G13530.2">
    <property type="protein sequence ID" value="OGLUM02G13530.2"/>
    <property type="gene ID" value="OGLUM02G13530"/>
</dbReference>
<dbReference type="PANTHER" id="PTHR34360:SF6">
    <property type="entry name" value="OS02G0306550 PROTEIN"/>
    <property type="match status" value="1"/>
</dbReference>
<keyword evidence="3" id="KW-1185">Reference proteome</keyword>
<dbReference type="eggNOG" id="ENOG502R5HS">
    <property type="taxonomic scope" value="Eukaryota"/>
</dbReference>
<reference evidence="2" key="2">
    <citation type="submission" date="2018-05" db="EMBL/GenBank/DDBJ databases">
        <title>OgluRS3 (Oryza glumaepatula Reference Sequence Version 3).</title>
        <authorList>
            <person name="Zhang J."/>
            <person name="Kudrna D."/>
            <person name="Lee S."/>
            <person name="Talag J."/>
            <person name="Welchert J."/>
            <person name="Wing R.A."/>
        </authorList>
    </citation>
    <scope>NUCLEOTIDE SEQUENCE [LARGE SCALE GENOMIC DNA]</scope>
</reference>
<evidence type="ECO:0000256" key="1">
    <source>
        <dbReference type="SAM" id="Phobius"/>
    </source>
</evidence>
<keyword evidence="1" id="KW-0812">Transmembrane</keyword>
<reference evidence="2" key="1">
    <citation type="submission" date="2015-04" db="UniProtKB">
        <authorList>
            <consortium name="EnsemblPlants"/>
        </authorList>
    </citation>
    <scope>IDENTIFICATION</scope>
</reference>
<name>A0A0D9YR00_9ORYZ</name>
<evidence type="ECO:0000313" key="2">
    <source>
        <dbReference type="EnsemblPlants" id="OGLUM02G13530.2"/>
    </source>
</evidence>
<keyword evidence="1" id="KW-0472">Membrane</keyword>
<dbReference type="Gramene" id="OGLUM02G13530.2">
    <property type="protein sequence ID" value="OGLUM02G13530.2"/>
    <property type="gene ID" value="OGLUM02G13530"/>
</dbReference>
<evidence type="ECO:0000313" key="3">
    <source>
        <dbReference type="Proteomes" id="UP000026961"/>
    </source>
</evidence>
<sequence>MRIDAAILAAVVAFLLPLRLLSLLARLSLTGSAGDLRRPCAAFALSAALLAAIFALPRDHARECAAASVVVPDDGEGAFRGEVRSDIEQLKLQLARLESLWDNNSKPLDGKSGALEEEDGEVVRAMGMDIQSLINEHENIKESLCGSYSDNIIKAMEKEIQILMDESRKMNSNIHNIWSMAKDTDNRVSALHSDVNMVLMDESRQMNSNVRELWSLAKDTERRVEGLHSDMRKVQILIDESRKMESSIYKMWSFAKQTEKRVEDLYSDVKKKCLRGACQMSKVKCNDEHTMSPWRNV</sequence>
<proteinExistence type="predicted"/>
<dbReference type="AlphaFoldDB" id="A0A0D9YR00"/>
<dbReference type="Proteomes" id="UP000026961">
    <property type="component" value="Chromosome 2"/>
</dbReference>
<protein>
    <submittedName>
        <fullName evidence="2">Uncharacterized protein</fullName>
    </submittedName>
</protein>
<dbReference type="PANTHER" id="PTHR34360">
    <property type="entry name" value="OS08G0519400 PROTEIN"/>
    <property type="match status" value="1"/>
</dbReference>
<keyword evidence="1" id="KW-1133">Transmembrane helix</keyword>
<organism evidence="2">
    <name type="scientific">Oryza glumipatula</name>
    <dbReference type="NCBI Taxonomy" id="40148"/>
    <lineage>
        <taxon>Eukaryota</taxon>
        <taxon>Viridiplantae</taxon>
        <taxon>Streptophyta</taxon>
        <taxon>Embryophyta</taxon>
        <taxon>Tracheophyta</taxon>
        <taxon>Spermatophyta</taxon>
        <taxon>Magnoliopsida</taxon>
        <taxon>Liliopsida</taxon>
        <taxon>Poales</taxon>
        <taxon>Poaceae</taxon>
        <taxon>BOP clade</taxon>
        <taxon>Oryzoideae</taxon>
        <taxon>Oryzeae</taxon>
        <taxon>Oryzinae</taxon>
        <taxon>Oryza</taxon>
    </lineage>
</organism>
<feature type="transmembrane region" description="Helical" evidence="1">
    <location>
        <begin position="36"/>
        <end position="56"/>
    </location>
</feature>
<accession>A0A0D9YR00</accession>